<proteinExistence type="predicted"/>
<name>A0A484D7T0_PERFV</name>
<reference evidence="2 3" key="1">
    <citation type="submission" date="2019-01" db="EMBL/GenBank/DDBJ databases">
        <title>A chromosome-scale genome assembly of the yellow perch, Perca flavescens.</title>
        <authorList>
            <person name="Feron R."/>
            <person name="Morvezen R."/>
            <person name="Bestin A."/>
            <person name="Haffray P."/>
            <person name="Klopp C."/>
            <person name="Zahm M."/>
            <person name="Cabau C."/>
            <person name="Roques C."/>
            <person name="Donnadieu C."/>
            <person name="Bouchez O."/>
            <person name="Christie M."/>
            <person name="Larson W."/>
            <person name="Guiguen Y."/>
        </authorList>
    </citation>
    <scope>NUCLEOTIDE SEQUENCE [LARGE SCALE GENOMIC DNA]</scope>
    <source>
        <strain evidence="2">YP-PL-M2</strain>
        <tissue evidence="2">Blood</tissue>
    </source>
</reference>
<feature type="region of interest" description="Disordered" evidence="1">
    <location>
        <begin position="1"/>
        <end position="33"/>
    </location>
</feature>
<evidence type="ECO:0000313" key="3">
    <source>
        <dbReference type="Proteomes" id="UP000295070"/>
    </source>
</evidence>
<organism evidence="2 3">
    <name type="scientific">Perca flavescens</name>
    <name type="common">American yellow perch</name>
    <name type="synonym">Morone flavescens</name>
    <dbReference type="NCBI Taxonomy" id="8167"/>
    <lineage>
        <taxon>Eukaryota</taxon>
        <taxon>Metazoa</taxon>
        <taxon>Chordata</taxon>
        <taxon>Craniata</taxon>
        <taxon>Vertebrata</taxon>
        <taxon>Euteleostomi</taxon>
        <taxon>Actinopterygii</taxon>
        <taxon>Neopterygii</taxon>
        <taxon>Teleostei</taxon>
        <taxon>Neoteleostei</taxon>
        <taxon>Acanthomorphata</taxon>
        <taxon>Eupercaria</taxon>
        <taxon>Perciformes</taxon>
        <taxon>Percoidei</taxon>
        <taxon>Percidae</taxon>
        <taxon>Percinae</taxon>
        <taxon>Perca</taxon>
    </lineage>
</organism>
<gene>
    <name evidence="2" type="ORF">EPR50_G00058390</name>
</gene>
<sequence length="146" mass="16928">MDHKDHSYSLPPAAAEHVPVKRKRTGLPDDPRRFWDRRRSRTRVDICGAFPKWRELRDQLRLPRDADLACFLINSYKEGPASMLSPPGSRRAARRPNTPPRTSPSDRTEWKDVEEDAWETASEDSCSDEGFPSISLRRRKRNLSDN</sequence>
<evidence type="ECO:0000256" key="1">
    <source>
        <dbReference type="SAM" id="MobiDB-lite"/>
    </source>
</evidence>
<feature type="region of interest" description="Disordered" evidence="1">
    <location>
        <begin position="78"/>
        <end position="132"/>
    </location>
</feature>
<dbReference type="EMBL" id="SCKG01000006">
    <property type="protein sequence ID" value="TDH11204.1"/>
    <property type="molecule type" value="Genomic_DNA"/>
</dbReference>
<comment type="caution">
    <text evidence="2">The sequence shown here is derived from an EMBL/GenBank/DDBJ whole genome shotgun (WGS) entry which is preliminary data.</text>
</comment>
<feature type="compositionally biased region" description="Acidic residues" evidence="1">
    <location>
        <begin position="112"/>
        <end position="127"/>
    </location>
</feature>
<keyword evidence="3" id="KW-1185">Reference proteome</keyword>
<dbReference type="AlphaFoldDB" id="A0A484D7T0"/>
<evidence type="ECO:0000313" key="2">
    <source>
        <dbReference type="EMBL" id="TDH11204.1"/>
    </source>
</evidence>
<protein>
    <submittedName>
        <fullName evidence="2">Uncharacterized protein</fullName>
    </submittedName>
</protein>
<dbReference type="Proteomes" id="UP000295070">
    <property type="component" value="Chromosome 6"/>
</dbReference>
<accession>A0A484D7T0</accession>